<comment type="caution">
    <text evidence="2">The sequence shown here is derived from an EMBL/GenBank/DDBJ whole genome shotgun (WGS) entry which is preliminary data.</text>
</comment>
<evidence type="ECO:0000313" key="3">
    <source>
        <dbReference type="Proteomes" id="UP001500393"/>
    </source>
</evidence>
<dbReference type="EMBL" id="BAAAOS010000019">
    <property type="protein sequence ID" value="GAA1576754.1"/>
    <property type="molecule type" value="Genomic_DNA"/>
</dbReference>
<dbReference type="Proteomes" id="UP001500393">
    <property type="component" value="Unassembled WGS sequence"/>
</dbReference>
<proteinExistence type="predicted"/>
<protein>
    <recommendedName>
        <fullName evidence="4">Antitoxin</fullName>
    </recommendedName>
</protein>
<reference evidence="2 3" key="1">
    <citation type="journal article" date="2019" name="Int. J. Syst. Evol. Microbiol.">
        <title>The Global Catalogue of Microorganisms (GCM) 10K type strain sequencing project: providing services to taxonomists for standard genome sequencing and annotation.</title>
        <authorList>
            <consortium name="The Broad Institute Genomics Platform"/>
            <consortium name="The Broad Institute Genome Sequencing Center for Infectious Disease"/>
            <person name="Wu L."/>
            <person name="Ma J."/>
        </authorList>
    </citation>
    <scope>NUCLEOTIDE SEQUENCE [LARGE SCALE GENOMIC DNA]</scope>
    <source>
        <strain evidence="2 3">JCM 14969</strain>
    </source>
</reference>
<gene>
    <name evidence="2" type="ORF">GCM10009789_32820</name>
</gene>
<feature type="compositionally biased region" description="Acidic residues" evidence="1">
    <location>
        <begin position="104"/>
        <end position="113"/>
    </location>
</feature>
<sequence length="121" mass="13600">MSSETPYDRENGERLLIIDTPTAALNLPRMLHRFKAGQAEPLFFGDEGKPEGVVISFEEWERLDALAEESAQADRTRQVARQRLASASPNQYVPVDDLAQEFGWDLDDDDEPPNDGTTPRP</sequence>
<evidence type="ECO:0008006" key="4">
    <source>
        <dbReference type="Google" id="ProtNLM"/>
    </source>
</evidence>
<keyword evidence="3" id="KW-1185">Reference proteome</keyword>
<feature type="region of interest" description="Disordered" evidence="1">
    <location>
        <begin position="101"/>
        <end position="121"/>
    </location>
</feature>
<accession>A0ABN2DFW5</accession>
<evidence type="ECO:0000313" key="2">
    <source>
        <dbReference type="EMBL" id="GAA1576754.1"/>
    </source>
</evidence>
<evidence type="ECO:0000256" key="1">
    <source>
        <dbReference type="SAM" id="MobiDB-lite"/>
    </source>
</evidence>
<name>A0ABN2DFW5_9ACTN</name>
<organism evidence="2 3">
    <name type="scientific">Kribbella sancticallisti</name>
    <dbReference type="NCBI Taxonomy" id="460087"/>
    <lineage>
        <taxon>Bacteria</taxon>
        <taxon>Bacillati</taxon>
        <taxon>Actinomycetota</taxon>
        <taxon>Actinomycetes</taxon>
        <taxon>Propionibacteriales</taxon>
        <taxon>Kribbellaceae</taxon>
        <taxon>Kribbella</taxon>
    </lineage>
</organism>